<reference evidence="1" key="1">
    <citation type="journal article" date="2014" name="Int. J. Syst. Evol. Microbiol.">
        <title>Complete genome sequence of Corynebacterium casei LMG S-19264T (=DSM 44701T), isolated from a smear-ripened cheese.</title>
        <authorList>
            <consortium name="US DOE Joint Genome Institute (JGI-PGF)"/>
            <person name="Walter F."/>
            <person name="Albersmeier A."/>
            <person name="Kalinowski J."/>
            <person name="Ruckert C."/>
        </authorList>
    </citation>
    <scope>NUCLEOTIDE SEQUENCE</scope>
    <source>
        <strain evidence="1">CGMCC 1.12827</strain>
    </source>
</reference>
<name>A0A916TA00_9ACTN</name>
<dbReference type="AlphaFoldDB" id="A0A916TA00"/>
<proteinExistence type="predicted"/>
<dbReference type="EMBL" id="BMGC01000019">
    <property type="protein sequence ID" value="GGB37366.1"/>
    <property type="molecule type" value="Genomic_DNA"/>
</dbReference>
<keyword evidence="2" id="KW-1185">Reference proteome</keyword>
<protein>
    <submittedName>
        <fullName evidence="1">Uncharacterized protein</fullName>
    </submittedName>
</protein>
<gene>
    <name evidence="1" type="ORF">GCM10011489_26500</name>
</gene>
<evidence type="ECO:0000313" key="2">
    <source>
        <dbReference type="Proteomes" id="UP000621454"/>
    </source>
</evidence>
<sequence length="82" mass="8820">MLIDEHSTQDVAARAIGERVEHGVGALLGVNHHLNIQPIGCMCRVSLLVAFVADLVATQDTHVRENVGIDKPGTDGDKPSFY</sequence>
<organism evidence="1 2">
    <name type="scientific">Gordonia jinhuaensis</name>
    <dbReference type="NCBI Taxonomy" id="1517702"/>
    <lineage>
        <taxon>Bacteria</taxon>
        <taxon>Bacillati</taxon>
        <taxon>Actinomycetota</taxon>
        <taxon>Actinomycetes</taxon>
        <taxon>Mycobacteriales</taxon>
        <taxon>Gordoniaceae</taxon>
        <taxon>Gordonia</taxon>
    </lineage>
</organism>
<accession>A0A916TA00</accession>
<evidence type="ECO:0000313" key="1">
    <source>
        <dbReference type="EMBL" id="GGB37366.1"/>
    </source>
</evidence>
<dbReference type="Proteomes" id="UP000621454">
    <property type="component" value="Unassembled WGS sequence"/>
</dbReference>
<comment type="caution">
    <text evidence="1">The sequence shown here is derived from an EMBL/GenBank/DDBJ whole genome shotgun (WGS) entry which is preliminary data.</text>
</comment>
<reference evidence="1" key="2">
    <citation type="submission" date="2020-09" db="EMBL/GenBank/DDBJ databases">
        <authorList>
            <person name="Sun Q."/>
            <person name="Zhou Y."/>
        </authorList>
    </citation>
    <scope>NUCLEOTIDE SEQUENCE</scope>
    <source>
        <strain evidence="1">CGMCC 1.12827</strain>
    </source>
</reference>